<dbReference type="SUPFAM" id="SSF52266">
    <property type="entry name" value="SGNH hydrolase"/>
    <property type="match status" value="1"/>
</dbReference>
<reference evidence="1 2" key="1">
    <citation type="submission" date="2024-02" db="EMBL/GenBank/DDBJ databases">
        <title>De novo assembly and annotation of 12 fungi associated with fruit tree decline syndrome in Ontario, Canada.</title>
        <authorList>
            <person name="Sulman M."/>
            <person name="Ellouze W."/>
            <person name="Ilyukhin E."/>
        </authorList>
    </citation>
    <scope>NUCLEOTIDE SEQUENCE [LARGE SCALE GENOMIC DNA]</scope>
    <source>
        <strain evidence="1 2">M11/M66-122</strain>
    </source>
</reference>
<dbReference type="AlphaFoldDB" id="A0AAN9UU85"/>
<evidence type="ECO:0000313" key="2">
    <source>
        <dbReference type="Proteomes" id="UP001320420"/>
    </source>
</evidence>
<name>A0AAN9UU85_9PEZI</name>
<sequence>MRPLTYANSQSQVAQIIPNAFDGLGIVQSLNSAIVTWAQCLNSTDSPIWVVDQYAGFSSTADLRDGLHPNDSGDRKMANVWYPALVNAFSAARADKLLETCQACWSAKTDAATGQEPLVRAD</sequence>
<comment type="caution">
    <text evidence="1">The sequence shown here is derived from an EMBL/GenBank/DDBJ whole genome shotgun (WGS) entry which is preliminary data.</text>
</comment>
<dbReference type="GO" id="GO:0016740">
    <property type="term" value="F:transferase activity"/>
    <property type="evidence" value="ECO:0007669"/>
    <property type="project" value="UniProtKB-KW"/>
</dbReference>
<keyword evidence="2" id="KW-1185">Reference proteome</keyword>
<gene>
    <name evidence="1" type="primary">PPM1_2</name>
    <name evidence="1" type="ORF">SLS62_002539</name>
</gene>
<dbReference type="Gene3D" id="3.40.50.1110">
    <property type="entry name" value="SGNH hydrolase"/>
    <property type="match status" value="1"/>
</dbReference>
<dbReference type="Proteomes" id="UP001320420">
    <property type="component" value="Unassembled WGS sequence"/>
</dbReference>
<protein>
    <submittedName>
        <fullName evidence="1">Carboxy methyl transferase for protein phosphatase 2A</fullName>
    </submittedName>
</protein>
<dbReference type="EMBL" id="JAKJXP020000012">
    <property type="protein sequence ID" value="KAK7755604.1"/>
    <property type="molecule type" value="Genomic_DNA"/>
</dbReference>
<evidence type="ECO:0000313" key="1">
    <source>
        <dbReference type="EMBL" id="KAK7755604.1"/>
    </source>
</evidence>
<organism evidence="1 2">
    <name type="scientific">Diatrype stigma</name>
    <dbReference type="NCBI Taxonomy" id="117547"/>
    <lineage>
        <taxon>Eukaryota</taxon>
        <taxon>Fungi</taxon>
        <taxon>Dikarya</taxon>
        <taxon>Ascomycota</taxon>
        <taxon>Pezizomycotina</taxon>
        <taxon>Sordariomycetes</taxon>
        <taxon>Xylariomycetidae</taxon>
        <taxon>Xylariales</taxon>
        <taxon>Diatrypaceae</taxon>
        <taxon>Diatrype</taxon>
    </lineage>
</organism>
<dbReference type="InterPro" id="IPR036514">
    <property type="entry name" value="SGNH_hydro_sf"/>
</dbReference>
<proteinExistence type="predicted"/>
<keyword evidence="1" id="KW-0808">Transferase</keyword>
<accession>A0AAN9UU85</accession>